<accession>A0A1H5J9T6</accession>
<dbReference type="Pfam" id="PF02653">
    <property type="entry name" value="BPD_transp_2"/>
    <property type="match status" value="1"/>
</dbReference>
<sequence length="334" mass="34413">MRNVAFLRSSEMTLVVICVAGVIGLAVASDGNSLSSNSIRVFLQFLAVPVLIGLAQMVVLAVGELNLAVGAMGGVAAVSSGILMADHGAPAPVAMFAGFGVAILAGLANGLLVVLTRISGFVVTLATFTILTGAQYRLVGTQTVSDYSDAVTSFGRATLLDRIPWIFVVACVVAILVSVFLRRARMGREMLATGGNASAAQLSGVSNDRSLVVAHTLSGAIIGVAAMLTVASSPGVNKSIGADWLLPSFAAPIIGGALLTGGSVVVLGTVLAAFVVRLVDAFRAEFQLEPTWVQFLIGAVVLGTVLLGQARKRRRRRALEPHPEQPTSRKVAAP</sequence>
<keyword evidence="5 9" id="KW-0812">Transmembrane</keyword>
<feature type="transmembrane region" description="Helical" evidence="9">
    <location>
        <begin position="67"/>
        <end position="85"/>
    </location>
</feature>
<evidence type="ECO:0000256" key="1">
    <source>
        <dbReference type="ARBA" id="ARBA00004651"/>
    </source>
</evidence>
<keyword evidence="4" id="KW-0997">Cell inner membrane</keyword>
<keyword evidence="7 9" id="KW-0472">Membrane</keyword>
<keyword evidence="2" id="KW-0813">Transport</keyword>
<comment type="subcellular location">
    <subcellularLocation>
        <location evidence="1">Cell membrane</location>
        <topology evidence="1">Multi-pass membrane protein</topology>
    </subcellularLocation>
</comment>
<dbReference type="CDD" id="cd06579">
    <property type="entry name" value="TM_PBP1_transp_AraH_like"/>
    <property type="match status" value="1"/>
</dbReference>
<dbReference type="STRING" id="561176.SAMN04488561_1498"/>
<evidence type="ECO:0000313" key="10">
    <source>
        <dbReference type="EMBL" id="SEE49239.1"/>
    </source>
</evidence>
<dbReference type="PANTHER" id="PTHR32196">
    <property type="entry name" value="ABC TRANSPORTER PERMEASE PROTEIN YPHD-RELATED-RELATED"/>
    <property type="match status" value="1"/>
</dbReference>
<evidence type="ECO:0000256" key="4">
    <source>
        <dbReference type="ARBA" id="ARBA00022519"/>
    </source>
</evidence>
<evidence type="ECO:0000256" key="8">
    <source>
        <dbReference type="ARBA" id="ARBA00039381"/>
    </source>
</evidence>
<dbReference type="EMBL" id="FNUC01000003">
    <property type="protein sequence ID" value="SEE49239.1"/>
    <property type="molecule type" value="Genomic_DNA"/>
</dbReference>
<protein>
    <recommendedName>
        <fullName evidence="8">Autoinducer 2 import system permease protein LsrD</fullName>
    </recommendedName>
</protein>
<feature type="transmembrane region" description="Helical" evidence="9">
    <location>
        <begin position="91"/>
        <end position="114"/>
    </location>
</feature>
<dbReference type="InterPro" id="IPR001851">
    <property type="entry name" value="ABC_transp_permease"/>
</dbReference>
<feature type="transmembrane region" description="Helical" evidence="9">
    <location>
        <begin position="12"/>
        <end position="29"/>
    </location>
</feature>
<dbReference type="GO" id="GO:0022857">
    <property type="term" value="F:transmembrane transporter activity"/>
    <property type="evidence" value="ECO:0007669"/>
    <property type="project" value="InterPro"/>
</dbReference>
<evidence type="ECO:0000256" key="6">
    <source>
        <dbReference type="ARBA" id="ARBA00022989"/>
    </source>
</evidence>
<evidence type="ECO:0000256" key="9">
    <source>
        <dbReference type="SAM" id="Phobius"/>
    </source>
</evidence>
<reference evidence="11" key="1">
    <citation type="submission" date="2016-10" db="EMBL/GenBank/DDBJ databases">
        <authorList>
            <person name="Varghese N."/>
            <person name="Submissions S."/>
        </authorList>
    </citation>
    <scope>NUCLEOTIDE SEQUENCE [LARGE SCALE GENOMIC DNA]</scope>
    <source>
        <strain evidence="11">DSM 45237</strain>
    </source>
</reference>
<dbReference type="OrthoDB" id="3468954at2"/>
<gene>
    <name evidence="10" type="ORF">SAMN04488561_1498</name>
</gene>
<feature type="transmembrane region" description="Helical" evidence="9">
    <location>
        <begin position="291"/>
        <end position="308"/>
    </location>
</feature>
<evidence type="ECO:0000256" key="5">
    <source>
        <dbReference type="ARBA" id="ARBA00022692"/>
    </source>
</evidence>
<feature type="transmembrane region" description="Helical" evidence="9">
    <location>
        <begin position="163"/>
        <end position="181"/>
    </location>
</feature>
<name>A0A1H5J9T6_9ACTN</name>
<dbReference type="RefSeq" id="WP_069111098.1">
    <property type="nucleotide sequence ID" value="NZ_FNUC01000003.1"/>
</dbReference>
<keyword evidence="3" id="KW-1003">Cell membrane</keyword>
<keyword evidence="11" id="KW-1185">Reference proteome</keyword>
<evidence type="ECO:0000256" key="3">
    <source>
        <dbReference type="ARBA" id="ARBA00022475"/>
    </source>
</evidence>
<organism evidence="10 11">
    <name type="scientific">Jiangella alba</name>
    <dbReference type="NCBI Taxonomy" id="561176"/>
    <lineage>
        <taxon>Bacteria</taxon>
        <taxon>Bacillati</taxon>
        <taxon>Actinomycetota</taxon>
        <taxon>Actinomycetes</taxon>
        <taxon>Jiangellales</taxon>
        <taxon>Jiangellaceae</taxon>
        <taxon>Jiangella</taxon>
    </lineage>
</organism>
<dbReference type="GO" id="GO:0005886">
    <property type="term" value="C:plasma membrane"/>
    <property type="evidence" value="ECO:0007669"/>
    <property type="project" value="UniProtKB-SubCell"/>
</dbReference>
<evidence type="ECO:0000256" key="2">
    <source>
        <dbReference type="ARBA" id="ARBA00022448"/>
    </source>
</evidence>
<feature type="transmembrane region" description="Helical" evidence="9">
    <location>
        <begin position="121"/>
        <end position="139"/>
    </location>
</feature>
<feature type="transmembrane region" description="Helical" evidence="9">
    <location>
        <begin position="253"/>
        <end position="279"/>
    </location>
</feature>
<evidence type="ECO:0000256" key="7">
    <source>
        <dbReference type="ARBA" id="ARBA00023136"/>
    </source>
</evidence>
<dbReference type="Proteomes" id="UP000181980">
    <property type="component" value="Unassembled WGS sequence"/>
</dbReference>
<evidence type="ECO:0000313" key="11">
    <source>
        <dbReference type="Proteomes" id="UP000181980"/>
    </source>
</evidence>
<keyword evidence="6 9" id="KW-1133">Transmembrane helix</keyword>
<dbReference type="AlphaFoldDB" id="A0A1H5J9T6"/>
<dbReference type="PANTHER" id="PTHR32196:SF71">
    <property type="entry name" value="AUTOINDUCER 2 IMPORT SYSTEM PERMEASE PROTEIN LSRD"/>
    <property type="match status" value="1"/>
</dbReference>
<feature type="transmembrane region" description="Helical" evidence="9">
    <location>
        <begin position="41"/>
        <end position="60"/>
    </location>
</feature>
<proteinExistence type="predicted"/>